<reference evidence="2 3" key="1">
    <citation type="submission" date="2019-04" db="EMBL/GenBank/DDBJ databases">
        <title>Friends and foes A comparative genomics studyof 23 Aspergillus species from section Flavi.</title>
        <authorList>
            <consortium name="DOE Joint Genome Institute"/>
            <person name="Kjaerbolling I."/>
            <person name="Vesth T."/>
            <person name="Frisvad J.C."/>
            <person name="Nybo J.L."/>
            <person name="Theobald S."/>
            <person name="Kildgaard S."/>
            <person name="Isbrandt T."/>
            <person name="Kuo A."/>
            <person name="Sato A."/>
            <person name="Lyhne E.K."/>
            <person name="Kogle M.E."/>
            <person name="Wiebenga A."/>
            <person name="Kun R.S."/>
            <person name="Lubbers R.J."/>
            <person name="Makela M.R."/>
            <person name="Barry K."/>
            <person name="Chovatia M."/>
            <person name="Clum A."/>
            <person name="Daum C."/>
            <person name="Haridas S."/>
            <person name="He G."/>
            <person name="LaButti K."/>
            <person name="Lipzen A."/>
            <person name="Mondo S."/>
            <person name="Riley R."/>
            <person name="Salamov A."/>
            <person name="Simmons B.A."/>
            <person name="Magnuson J.K."/>
            <person name="Henrissat B."/>
            <person name="Mortensen U.H."/>
            <person name="Larsen T.O."/>
            <person name="Devries R.P."/>
            <person name="Grigoriev I.V."/>
            <person name="Machida M."/>
            <person name="Baker S.E."/>
            <person name="Andersen M.R."/>
        </authorList>
    </citation>
    <scope>NUCLEOTIDE SEQUENCE [LARGE SCALE GENOMIC DNA]</scope>
    <source>
        <strain evidence="2 3">IBT 29228</strain>
    </source>
</reference>
<dbReference type="AlphaFoldDB" id="A0A5N7B403"/>
<keyword evidence="1" id="KW-0812">Transmembrane</keyword>
<evidence type="ECO:0000313" key="3">
    <source>
        <dbReference type="Proteomes" id="UP000326198"/>
    </source>
</evidence>
<name>A0A5N7B403_9EURO</name>
<sequence length="129" mass="14498">MRSTSVQCCLCSDVDGWLSFFFLSFFLVDATVYRIWSTPSCSRSTVVEEFSIVNQNNAKDWLPGEVVCRGDEAQDCLNCRIGRGVGTILNERLVIISNHHQGGQKENSQDKDAVMLEGRRNYTTGRLAQ</sequence>
<keyword evidence="1" id="KW-0472">Membrane</keyword>
<dbReference type="EMBL" id="ML736233">
    <property type="protein sequence ID" value="KAE8376842.1"/>
    <property type="molecule type" value="Genomic_DNA"/>
</dbReference>
<gene>
    <name evidence="2" type="ORF">BDV26DRAFT_228312</name>
</gene>
<protein>
    <submittedName>
        <fullName evidence="2">Uncharacterized protein</fullName>
    </submittedName>
</protein>
<organism evidence="2 3">
    <name type="scientific">Aspergillus bertholletiae</name>
    <dbReference type="NCBI Taxonomy" id="1226010"/>
    <lineage>
        <taxon>Eukaryota</taxon>
        <taxon>Fungi</taxon>
        <taxon>Dikarya</taxon>
        <taxon>Ascomycota</taxon>
        <taxon>Pezizomycotina</taxon>
        <taxon>Eurotiomycetes</taxon>
        <taxon>Eurotiomycetidae</taxon>
        <taxon>Eurotiales</taxon>
        <taxon>Aspergillaceae</taxon>
        <taxon>Aspergillus</taxon>
        <taxon>Aspergillus subgen. Circumdati</taxon>
    </lineage>
</organism>
<accession>A0A5N7B403</accession>
<dbReference type="Proteomes" id="UP000326198">
    <property type="component" value="Unassembled WGS sequence"/>
</dbReference>
<keyword evidence="3" id="KW-1185">Reference proteome</keyword>
<evidence type="ECO:0000256" key="1">
    <source>
        <dbReference type="SAM" id="Phobius"/>
    </source>
</evidence>
<keyword evidence="1" id="KW-1133">Transmembrane helix</keyword>
<proteinExistence type="predicted"/>
<evidence type="ECO:0000313" key="2">
    <source>
        <dbReference type="EMBL" id="KAE8376842.1"/>
    </source>
</evidence>
<feature type="transmembrane region" description="Helical" evidence="1">
    <location>
        <begin position="16"/>
        <end position="36"/>
    </location>
</feature>